<dbReference type="Pfam" id="PF00563">
    <property type="entry name" value="EAL"/>
    <property type="match status" value="1"/>
</dbReference>
<dbReference type="InterPro" id="IPR029787">
    <property type="entry name" value="Nucleotide_cyclase"/>
</dbReference>
<keyword evidence="2" id="KW-1133">Transmembrane helix</keyword>
<dbReference type="InterPro" id="IPR043128">
    <property type="entry name" value="Rev_trsase/Diguanyl_cyclase"/>
</dbReference>
<evidence type="ECO:0000256" key="2">
    <source>
        <dbReference type="SAM" id="Phobius"/>
    </source>
</evidence>
<dbReference type="InterPro" id="IPR001633">
    <property type="entry name" value="EAL_dom"/>
</dbReference>
<evidence type="ECO:0008006" key="7">
    <source>
        <dbReference type="Google" id="ProtNLM"/>
    </source>
</evidence>
<feature type="transmembrane region" description="Helical" evidence="2">
    <location>
        <begin position="173"/>
        <end position="193"/>
    </location>
</feature>
<dbReference type="AlphaFoldDB" id="A0A6F8PQM6"/>
<accession>A0A6F8PQM6</accession>
<keyword evidence="2" id="KW-0472">Membrane</keyword>
<feature type="coiled-coil region" evidence="1">
    <location>
        <begin position="68"/>
        <end position="95"/>
    </location>
</feature>
<dbReference type="KEGG" id="tzo:THMIRHAT_21610"/>
<reference evidence="6" key="1">
    <citation type="submission" date="2019-11" db="EMBL/GenBank/DDBJ databases">
        <title>Isolation and characterization of two novel species in the genus Thiomicrorhabdus.</title>
        <authorList>
            <person name="Mochizuki J."/>
            <person name="Kojima H."/>
            <person name="Fukui M."/>
        </authorList>
    </citation>
    <scope>NUCLEOTIDE SEQUENCE [LARGE SCALE GENOMIC DNA]</scope>
    <source>
        <strain evidence="6">AkT22</strain>
    </source>
</reference>
<dbReference type="NCBIfam" id="TIGR00254">
    <property type="entry name" value="GGDEF"/>
    <property type="match status" value="1"/>
</dbReference>
<dbReference type="PANTHER" id="PTHR33121:SF70">
    <property type="entry name" value="SIGNALING PROTEIN YKOW"/>
    <property type="match status" value="1"/>
</dbReference>
<dbReference type="CDD" id="cd01949">
    <property type="entry name" value="GGDEF"/>
    <property type="match status" value="1"/>
</dbReference>
<sequence>MGLVNLYSSTHFIDTEQSNLSHIEKHTQNMRMTLNFIQQTGQLHSRLETLLEAAKQKTQSQGQLYLSHTKIIDELASLEQQFQQLESTLNQLPSDQMDLKKWKEGFIKFKHFCMMATDIIAIDPSTAQTYLNSAQKSFFDFSYHAYLVSEHLSKQTNQTIKESKTLLEDSKSVLYLMFALASMIALLVAILAARKLSEYHRDILSSLTALTNNTKNIPELPRITQLVSKTRGEIQNLGQAVLKFRDVLILNEAEQKHIFELAFCDTLTQLPNRSSLLKKLSTELEDLKLANKQNALFKINLNRFKLFNDGMGYEFGDELLKLLALRLKHFDLPDIECFRTGGDEFVIRIPFTAVNNQDLSSHLNLLAESLHHHVSKEFSIANHRIKVTVNIGMTLYPMSANDTPLEVLRHSMIALHKSKELGQRQTVIFNSDLLKSANDSFEIEKDLEKALKNNELVFYLQSQIHPTNKTHFAESLIRWHHPTKGMISPMVFIGIAEKSDLIVQIDQWMLTQACHFIVQQTLLGKSVHISVNISGRHFTKPDFIEEIETLIAKTGVDAHKLTLEITESVLVTDLEDVIEKMRHLRRYGIRFSIDDFGTGYSSLAYLKKLPVHELKIDKLFINEIATNPDDFKLVRAIFEVAKTFDLSVVVEGVEDEHQLEVLNGLGKPIIQGFIYAKPIPANDWAQQLTVAQSV</sequence>
<proteinExistence type="predicted"/>
<dbReference type="InterPro" id="IPR050706">
    <property type="entry name" value="Cyclic-di-GMP_PDE-like"/>
</dbReference>
<protein>
    <recommendedName>
        <fullName evidence="7">GGDEF-domain containing protein</fullName>
    </recommendedName>
</protein>
<dbReference type="SMART" id="SM00267">
    <property type="entry name" value="GGDEF"/>
    <property type="match status" value="1"/>
</dbReference>
<keyword evidence="6" id="KW-1185">Reference proteome</keyword>
<feature type="domain" description="EAL" evidence="3">
    <location>
        <begin position="440"/>
        <end position="692"/>
    </location>
</feature>
<evidence type="ECO:0000313" key="5">
    <source>
        <dbReference type="EMBL" id="BBP44415.1"/>
    </source>
</evidence>
<keyword evidence="2" id="KW-0812">Transmembrane</keyword>
<dbReference type="SUPFAM" id="SSF55073">
    <property type="entry name" value="Nucleotide cyclase"/>
    <property type="match status" value="1"/>
</dbReference>
<dbReference type="PROSITE" id="PS50883">
    <property type="entry name" value="EAL"/>
    <property type="match status" value="1"/>
</dbReference>
<dbReference type="GO" id="GO:0071111">
    <property type="term" value="F:cyclic-guanylate-specific phosphodiesterase activity"/>
    <property type="evidence" value="ECO:0007669"/>
    <property type="project" value="InterPro"/>
</dbReference>
<evidence type="ECO:0000256" key="1">
    <source>
        <dbReference type="SAM" id="Coils"/>
    </source>
</evidence>
<dbReference type="EMBL" id="AP021888">
    <property type="protein sequence ID" value="BBP44415.1"/>
    <property type="molecule type" value="Genomic_DNA"/>
</dbReference>
<name>A0A6F8PQM6_9GAMM</name>
<evidence type="ECO:0000313" key="6">
    <source>
        <dbReference type="Proteomes" id="UP000501466"/>
    </source>
</evidence>
<feature type="domain" description="GGDEF" evidence="4">
    <location>
        <begin position="292"/>
        <end position="431"/>
    </location>
</feature>
<dbReference type="Gene3D" id="3.20.20.450">
    <property type="entry name" value="EAL domain"/>
    <property type="match status" value="1"/>
</dbReference>
<dbReference type="InterPro" id="IPR000160">
    <property type="entry name" value="GGDEF_dom"/>
</dbReference>
<dbReference type="CDD" id="cd01948">
    <property type="entry name" value="EAL"/>
    <property type="match status" value="1"/>
</dbReference>
<dbReference type="PANTHER" id="PTHR33121">
    <property type="entry name" value="CYCLIC DI-GMP PHOSPHODIESTERASE PDEF"/>
    <property type="match status" value="1"/>
</dbReference>
<dbReference type="Pfam" id="PF00990">
    <property type="entry name" value="GGDEF"/>
    <property type="match status" value="1"/>
</dbReference>
<dbReference type="SUPFAM" id="SSF141868">
    <property type="entry name" value="EAL domain-like"/>
    <property type="match status" value="1"/>
</dbReference>
<dbReference type="PROSITE" id="PS50887">
    <property type="entry name" value="GGDEF"/>
    <property type="match status" value="1"/>
</dbReference>
<dbReference type="Gene3D" id="3.30.70.270">
    <property type="match status" value="1"/>
</dbReference>
<evidence type="ECO:0000259" key="3">
    <source>
        <dbReference type="PROSITE" id="PS50883"/>
    </source>
</evidence>
<dbReference type="Proteomes" id="UP000501466">
    <property type="component" value="Chromosome"/>
</dbReference>
<organism evidence="5 6">
    <name type="scientific">Thiosulfativibrio zosterae</name>
    <dbReference type="NCBI Taxonomy" id="2675053"/>
    <lineage>
        <taxon>Bacteria</taxon>
        <taxon>Pseudomonadati</taxon>
        <taxon>Pseudomonadota</taxon>
        <taxon>Gammaproteobacteria</taxon>
        <taxon>Thiotrichales</taxon>
        <taxon>Piscirickettsiaceae</taxon>
        <taxon>Thiosulfativibrio</taxon>
    </lineage>
</organism>
<keyword evidence="1" id="KW-0175">Coiled coil</keyword>
<gene>
    <name evidence="5" type="ORF">THMIRHAT_21610</name>
</gene>
<dbReference type="InterPro" id="IPR035919">
    <property type="entry name" value="EAL_sf"/>
</dbReference>
<dbReference type="SMART" id="SM00052">
    <property type="entry name" value="EAL"/>
    <property type="match status" value="1"/>
</dbReference>
<evidence type="ECO:0000259" key="4">
    <source>
        <dbReference type="PROSITE" id="PS50887"/>
    </source>
</evidence>